<dbReference type="Proteomes" id="UP000054404">
    <property type="component" value="Unassembled WGS sequence"/>
</dbReference>
<sequence>MRNIEEEANLPTPKKCGRFLTAHDIHYIRARHSWTATWRDVEKVEMDGDFIVFVVDGDTVRGWNHEPSYVQALIDSGRRVKWCERYGILSFEAPGGGSSRYVGVDSVASPEECTGTRTDGFVIEGRKLLGGDGQDSRA</sequence>
<dbReference type="EMBL" id="LNIZ01000007">
    <property type="protein sequence ID" value="KTF03635.1"/>
    <property type="molecule type" value="Genomic_DNA"/>
</dbReference>
<dbReference type="PATRIC" id="fig|59561.3.peg.1415"/>
<protein>
    <submittedName>
        <fullName evidence="1">Uncharacterized protein</fullName>
    </submittedName>
</protein>
<organism evidence="1 2">
    <name type="scientific">Trueperella bernardiae</name>
    <dbReference type="NCBI Taxonomy" id="59561"/>
    <lineage>
        <taxon>Bacteria</taxon>
        <taxon>Bacillati</taxon>
        <taxon>Actinomycetota</taxon>
        <taxon>Actinomycetes</taxon>
        <taxon>Actinomycetales</taxon>
        <taxon>Actinomycetaceae</taxon>
        <taxon>Trueperella</taxon>
    </lineage>
</organism>
<name>A0A0W1KIR1_9ACTO</name>
<accession>A0A0W1KIR1</accession>
<evidence type="ECO:0000313" key="2">
    <source>
        <dbReference type="Proteomes" id="UP000054404"/>
    </source>
</evidence>
<gene>
    <name evidence="1" type="ORF">AQZ59_01423</name>
</gene>
<proteinExistence type="predicted"/>
<keyword evidence="2" id="KW-1185">Reference proteome</keyword>
<comment type="caution">
    <text evidence="1">The sequence shown here is derived from an EMBL/GenBank/DDBJ whole genome shotgun (WGS) entry which is preliminary data.</text>
</comment>
<dbReference type="AlphaFoldDB" id="A0A0W1KIR1"/>
<reference evidence="1 2" key="1">
    <citation type="submission" date="2015-11" db="EMBL/GenBank/DDBJ databases">
        <title>Draft Genome Sequence of the Type Strain Trueperella bernardiae LCDC 89-0504T, Isolated from Blood Culture.</title>
        <authorList>
            <person name="Bernier A.-M."/>
            <person name="Bernard K."/>
        </authorList>
    </citation>
    <scope>NUCLEOTIDE SEQUENCE [LARGE SCALE GENOMIC DNA]</scope>
    <source>
        <strain evidence="1 2">LCDC 89-0504</strain>
    </source>
</reference>
<evidence type="ECO:0000313" key="1">
    <source>
        <dbReference type="EMBL" id="KTF03635.1"/>
    </source>
</evidence>
<dbReference type="RefSeq" id="WP_148132386.1">
    <property type="nucleotide sequence ID" value="NZ_CALTZF010000010.1"/>
</dbReference>